<proteinExistence type="predicted"/>
<evidence type="ECO:0000313" key="2">
    <source>
        <dbReference type="EMBL" id="KIK45357.1"/>
    </source>
</evidence>
<protein>
    <submittedName>
        <fullName evidence="2">Uncharacterized protein</fullName>
    </submittedName>
</protein>
<feature type="region of interest" description="Disordered" evidence="1">
    <location>
        <begin position="62"/>
        <end position="85"/>
    </location>
</feature>
<evidence type="ECO:0000313" key="3">
    <source>
        <dbReference type="Proteomes" id="UP000054485"/>
    </source>
</evidence>
<dbReference type="HOGENOM" id="CLU_1759999_0_0_1"/>
<dbReference type="InParanoid" id="A0A0D0BGW1"/>
<evidence type="ECO:0000256" key="1">
    <source>
        <dbReference type="SAM" id="MobiDB-lite"/>
    </source>
</evidence>
<gene>
    <name evidence="2" type="ORF">CY34DRAFT_541467</name>
</gene>
<dbReference type="AlphaFoldDB" id="A0A0D0BGW1"/>
<keyword evidence="3" id="KW-1185">Reference proteome</keyword>
<accession>A0A0D0BGW1</accession>
<sequence length="148" mass="16727">MLPHSRGLGSCGHISAPEVFSNHVVFHISDISAVWTDEWHCIFTVYQSRFSTRMSLAVQTDVCHHRDQKPDNKDRDSQTRTRVKRSACANVSRPSFTLSPNQGPNEDHHTSLNLILAIHGGIYTLAVYLQSSPLTHTLILHQYDHSLK</sequence>
<name>A0A0D0BGW1_9AGAM</name>
<reference evidence="3" key="2">
    <citation type="submission" date="2015-01" db="EMBL/GenBank/DDBJ databases">
        <title>Evolutionary Origins and Diversification of the Mycorrhizal Mutualists.</title>
        <authorList>
            <consortium name="DOE Joint Genome Institute"/>
            <consortium name="Mycorrhizal Genomics Consortium"/>
            <person name="Kohler A."/>
            <person name="Kuo A."/>
            <person name="Nagy L.G."/>
            <person name="Floudas D."/>
            <person name="Copeland A."/>
            <person name="Barry K.W."/>
            <person name="Cichocki N."/>
            <person name="Veneault-Fourrey C."/>
            <person name="LaButti K."/>
            <person name="Lindquist E.A."/>
            <person name="Lipzen A."/>
            <person name="Lundell T."/>
            <person name="Morin E."/>
            <person name="Murat C."/>
            <person name="Riley R."/>
            <person name="Ohm R."/>
            <person name="Sun H."/>
            <person name="Tunlid A."/>
            <person name="Henrissat B."/>
            <person name="Grigoriev I.V."/>
            <person name="Hibbett D.S."/>
            <person name="Martin F."/>
        </authorList>
    </citation>
    <scope>NUCLEOTIDE SEQUENCE [LARGE SCALE GENOMIC DNA]</scope>
    <source>
        <strain evidence="3">UH-Slu-Lm8-n1</strain>
    </source>
</reference>
<feature type="compositionally biased region" description="Basic and acidic residues" evidence="1">
    <location>
        <begin position="62"/>
        <end position="79"/>
    </location>
</feature>
<reference evidence="2 3" key="1">
    <citation type="submission" date="2014-04" db="EMBL/GenBank/DDBJ databases">
        <authorList>
            <consortium name="DOE Joint Genome Institute"/>
            <person name="Kuo A."/>
            <person name="Ruytinx J."/>
            <person name="Rineau F."/>
            <person name="Colpaert J."/>
            <person name="Kohler A."/>
            <person name="Nagy L.G."/>
            <person name="Floudas D."/>
            <person name="Copeland A."/>
            <person name="Barry K.W."/>
            <person name="Cichocki N."/>
            <person name="Veneault-Fourrey C."/>
            <person name="LaButti K."/>
            <person name="Lindquist E.A."/>
            <person name="Lipzen A."/>
            <person name="Lundell T."/>
            <person name="Morin E."/>
            <person name="Murat C."/>
            <person name="Sun H."/>
            <person name="Tunlid A."/>
            <person name="Henrissat B."/>
            <person name="Grigoriev I.V."/>
            <person name="Hibbett D.S."/>
            <person name="Martin F."/>
            <person name="Nordberg H.P."/>
            <person name="Cantor M.N."/>
            <person name="Hua S.X."/>
        </authorList>
    </citation>
    <scope>NUCLEOTIDE SEQUENCE [LARGE SCALE GENOMIC DNA]</scope>
    <source>
        <strain evidence="2 3">UH-Slu-Lm8-n1</strain>
    </source>
</reference>
<dbReference type="Proteomes" id="UP000054485">
    <property type="component" value="Unassembled WGS sequence"/>
</dbReference>
<organism evidence="2 3">
    <name type="scientific">Suillus luteus UH-Slu-Lm8-n1</name>
    <dbReference type="NCBI Taxonomy" id="930992"/>
    <lineage>
        <taxon>Eukaryota</taxon>
        <taxon>Fungi</taxon>
        <taxon>Dikarya</taxon>
        <taxon>Basidiomycota</taxon>
        <taxon>Agaricomycotina</taxon>
        <taxon>Agaricomycetes</taxon>
        <taxon>Agaricomycetidae</taxon>
        <taxon>Boletales</taxon>
        <taxon>Suillineae</taxon>
        <taxon>Suillaceae</taxon>
        <taxon>Suillus</taxon>
    </lineage>
</organism>
<dbReference type="EMBL" id="KN835174">
    <property type="protein sequence ID" value="KIK45357.1"/>
    <property type="molecule type" value="Genomic_DNA"/>
</dbReference>